<comment type="caution">
    <text evidence="3">The sequence shown here is derived from an EMBL/GenBank/DDBJ whole genome shotgun (WGS) entry which is preliminary data.</text>
</comment>
<sequence>MLSTRVTIDLIALVVFLYFAFCLPIVNPEKRARWPNRRASKWMLALCLVLNFTSWLSTYTRTYLIGMLEALLNVIFKRALFGFPPRAAFEKAVDFYVEEFRKANPDKRFNAVVTGGDRGIGFEIARGLLEAGFHVIIASQTPENGAAAQTKLQSITGNQNVQYVKVNLLSHDSVVSFCEEIMTMVPCGQLDLLINNAGIMNTPYLLTEDKFESQYQVNCLSPMLLTVKLLPWMHPKGRVLFASSSTLYAISQYDFELQDRRYKQNGLTHYSHSKLSIALLACQLSQLLKKQGSEIKVLTYHPGVVRTQLFDHTTMFTWRIFSRILDYIMLSPKEGSKTPIFLSLWHDVEEVPDHIWMDMVPFPIPFSDDPNILHALWNHSLERLRGLDAEKYISSCVRDESMHAAY</sequence>
<proteinExistence type="predicted"/>
<dbReference type="InterPro" id="IPR036291">
    <property type="entry name" value="NAD(P)-bd_dom_sf"/>
</dbReference>
<dbReference type="PRINTS" id="PR00081">
    <property type="entry name" value="GDHRDH"/>
</dbReference>
<evidence type="ECO:0000313" key="3">
    <source>
        <dbReference type="EMBL" id="KAF7722963.1"/>
    </source>
</evidence>
<reference evidence="3" key="1">
    <citation type="submission" date="2020-01" db="EMBL/GenBank/DDBJ databases">
        <title>Genome Sequencing of Three Apophysomyces-Like Fungal Strains Confirms a Novel Fungal Genus in the Mucoromycota with divergent Burkholderia-like Endosymbiotic Bacteria.</title>
        <authorList>
            <person name="Stajich J.E."/>
            <person name="Macias A.M."/>
            <person name="Carter-House D."/>
            <person name="Lovett B."/>
            <person name="Kasson L.R."/>
            <person name="Berry K."/>
            <person name="Grigoriev I."/>
            <person name="Chang Y."/>
            <person name="Spatafora J."/>
            <person name="Kasson M.T."/>
        </authorList>
    </citation>
    <scope>NUCLEOTIDE SEQUENCE</scope>
    <source>
        <strain evidence="3">NRRL A-21654</strain>
    </source>
</reference>
<evidence type="ECO:0000256" key="2">
    <source>
        <dbReference type="SAM" id="Phobius"/>
    </source>
</evidence>
<keyword evidence="2" id="KW-0472">Membrane</keyword>
<accession>A0A8H7BMU3</accession>
<keyword evidence="4" id="KW-1185">Reference proteome</keyword>
<dbReference type="EMBL" id="JABAYA010000169">
    <property type="protein sequence ID" value="KAF7722963.1"/>
    <property type="molecule type" value="Genomic_DNA"/>
</dbReference>
<keyword evidence="2" id="KW-1133">Transmembrane helix</keyword>
<gene>
    <name evidence="3" type="ORF">EC973_002474</name>
</gene>
<organism evidence="3 4">
    <name type="scientific">Apophysomyces ossiformis</name>
    <dbReference type="NCBI Taxonomy" id="679940"/>
    <lineage>
        <taxon>Eukaryota</taxon>
        <taxon>Fungi</taxon>
        <taxon>Fungi incertae sedis</taxon>
        <taxon>Mucoromycota</taxon>
        <taxon>Mucoromycotina</taxon>
        <taxon>Mucoromycetes</taxon>
        <taxon>Mucorales</taxon>
        <taxon>Mucorineae</taxon>
        <taxon>Mucoraceae</taxon>
        <taxon>Apophysomyces</taxon>
    </lineage>
</organism>
<dbReference type="GO" id="GO:0016491">
    <property type="term" value="F:oxidoreductase activity"/>
    <property type="evidence" value="ECO:0007669"/>
    <property type="project" value="UniProtKB-KW"/>
</dbReference>
<dbReference type="InterPro" id="IPR002347">
    <property type="entry name" value="SDR_fam"/>
</dbReference>
<evidence type="ECO:0000256" key="1">
    <source>
        <dbReference type="ARBA" id="ARBA00023002"/>
    </source>
</evidence>
<protein>
    <submittedName>
        <fullName evidence="3">Uncharacterized protein</fullName>
    </submittedName>
</protein>
<feature type="transmembrane region" description="Helical" evidence="2">
    <location>
        <begin position="6"/>
        <end position="27"/>
    </location>
</feature>
<dbReference type="SUPFAM" id="SSF51735">
    <property type="entry name" value="NAD(P)-binding Rossmann-fold domains"/>
    <property type="match status" value="1"/>
</dbReference>
<dbReference type="Proteomes" id="UP000605846">
    <property type="component" value="Unassembled WGS sequence"/>
</dbReference>
<feature type="transmembrane region" description="Helical" evidence="2">
    <location>
        <begin position="39"/>
        <end position="57"/>
    </location>
</feature>
<keyword evidence="2" id="KW-0812">Transmembrane</keyword>
<dbReference type="Gene3D" id="3.40.50.720">
    <property type="entry name" value="NAD(P)-binding Rossmann-like Domain"/>
    <property type="match status" value="1"/>
</dbReference>
<keyword evidence="1" id="KW-0560">Oxidoreductase</keyword>
<name>A0A8H7BMU3_9FUNG</name>
<dbReference type="PANTHER" id="PTHR43157:SF31">
    <property type="entry name" value="PHOSPHATIDYLINOSITOL-GLYCAN BIOSYNTHESIS CLASS F PROTEIN"/>
    <property type="match status" value="1"/>
</dbReference>
<dbReference type="AlphaFoldDB" id="A0A8H7BMU3"/>
<dbReference type="Pfam" id="PF00106">
    <property type="entry name" value="adh_short"/>
    <property type="match status" value="1"/>
</dbReference>
<dbReference type="PANTHER" id="PTHR43157">
    <property type="entry name" value="PHOSPHATIDYLINOSITOL-GLYCAN BIOSYNTHESIS CLASS F PROTEIN-RELATED"/>
    <property type="match status" value="1"/>
</dbReference>
<dbReference type="OrthoDB" id="191139at2759"/>
<evidence type="ECO:0000313" key="4">
    <source>
        <dbReference type="Proteomes" id="UP000605846"/>
    </source>
</evidence>